<gene>
    <name evidence="2" type="ORF">SAMN02927925_01436</name>
</gene>
<reference evidence="2 3" key="1">
    <citation type="submission" date="2016-10" db="EMBL/GenBank/DDBJ databases">
        <authorList>
            <person name="de Groot N.N."/>
        </authorList>
    </citation>
    <scope>NUCLEOTIDE SEQUENCE [LARGE SCALE GENOMIC DNA]</scope>
    <source>
        <strain evidence="2 3">CGMCC 1.3801</strain>
    </source>
</reference>
<feature type="transmembrane region" description="Helical" evidence="1">
    <location>
        <begin position="31"/>
        <end position="50"/>
    </location>
</feature>
<evidence type="ECO:0000313" key="3">
    <source>
        <dbReference type="Proteomes" id="UP000182124"/>
    </source>
</evidence>
<accession>A0A1G4VP63</accession>
<dbReference type="eggNOG" id="ENOG502ZVNY">
    <property type="taxonomic scope" value="Bacteria"/>
</dbReference>
<keyword evidence="1" id="KW-0472">Membrane</keyword>
<evidence type="ECO:0000313" key="2">
    <source>
        <dbReference type="EMBL" id="SCX09730.1"/>
    </source>
</evidence>
<keyword evidence="1" id="KW-0812">Transmembrane</keyword>
<dbReference type="Proteomes" id="UP000182124">
    <property type="component" value="Unassembled WGS sequence"/>
</dbReference>
<evidence type="ECO:0000256" key="1">
    <source>
        <dbReference type="SAM" id="Phobius"/>
    </source>
</evidence>
<proteinExistence type="predicted"/>
<dbReference type="STRING" id="329186.SAMN02927925_01436"/>
<dbReference type="RefSeq" id="WP_023577254.1">
    <property type="nucleotide sequence ID" value="NZ_CBCSBQ010000006.1"/>
</dbReference>
<keyword evidence="1" id="KW-1133">Transmembrane helix</keyword>
<protein>
    <submittedName>
        <fullName evidence="2">Uncharacterized protein</fullName>
    </submittedName>
</protein>
<feature type="transmembrane region" description="Helical" evidence="1">
    <location>
        <begin position="56"/>
        <end position="74"/>
    </location>
</feature>
<dbReference type="AlphaFoldDB" id="A0A1G4VP63"/>
<name>A0A1G4VP63_9FLAO</name>
<organism evidence="2 3">
    <name type="scientific">Flavobacterium saliperosum</name>
    <dbReference type="NCBI Taxonomy" id="329186"/>
    <lineage>
        <taxon>Bacteria</taxon>
        <taxon>Pseudomonadati</taxon>
        <taxon>Bacteroidota</taxon>
        <taxon>Flavobacteriia</taxon>
        <taxon>Flavobacteriales</taxon>
        <taxon>Flavobacteriaceae</taxon>
        <taxon>Flavobacterium</taxon>
    </lineage>
</organism>
<sequence length="176" mass="21162">MRQLKNLNVHKSINTKSLIFEENFGDKLDRITIYLFFTYFGIMPYLYADFSKDNQNIYYFISSLLSLFCLYVVYRKATEKNLNKIETFNSLEINREIINNYCKQKGYQKQRNSNNILIYIEENPYTLSNSYHTSRIFLLDNNDVYFTIIKDNFRLNIPVLISQIILKSDMKKIFKK</sequence>
<dbReference type="EMBL" id="FMTY01000003">
    <property type="protein sequence ID" value="SCX09730.1"/>
    <property type="molecule type" value="Genomic_DNA"/>
</dbReference>